<evidence type="ECO:0000313" key="9">
    <source>
        <dbReference type="EMBL" id="TDY46658.1"/>
    </source>
</evidence>
<evidence type="ECO:0000259" key="7">
    <source>
        <dbReference type="PROSITE" id="PS51737"/>
    </source>
</evidence>
<dbReference type="GO" id="GO:0000150">
    <property type="term" value="F:DNA strand exchange activity"/>
    <property type="evidence" value="ECO:0007669"/>
    <property type="project" value="InterPro"/>
</dbReference>
<dbReference type="GO" id="GO:0003677">
    <property type="term" value="F:DNA binding"/>
    <property type="evidence" value="ECO:0007669"/>
    <property type="project" value="UniProtKB-KW"/>
</dbReference>
<keyword evidence="2" id="KW-0238">DNA-binding</keyword>
<name>A0A4V3HEH0_9BACL</name>
<reference evidence="9 10" key="1">
    <citation type="submission" date="2019-03" db="EMBL/GenBank/DDBJ databases">
        <title>Genomic Encyclopedia of Type Strains, Phase IV (KMG-IV): sequencing the most valuable type-strain genomes for metagenomic binning, comparative biology and taxonomic classification.</title>
        <authorList>
            <person name="Goeker M."/>
        </authorList>
    </citation>
    <scope>NUCLEOTIDE SEQUENCE [LARGE SCALE GENOMIC DNA]</scope>
    <source>
        <strain evidence="9 10">DSM 17974</strain>
    </source>
</reference>
<feature type="active site" description="O-(5'-phospho-DNA)-serine intermediate" evidence="4 5">
    <location>
        <position position="13"/>
    </location>
</feature>
<feature type="domain" description="Recombinase" evidence="7">
    <location>
        <begin position="159"/>
        <end position="279"/>
    </location>
</feature>
<organism evidence="9 10">
    <name type="scientific">Alicyclobacillus sacchari</name>
    <dbReference type="NCBI Taxonomy" id="392010"/>
    <lineage>
        <taxon>Bacteria</taxon>
        <taxon>Bacillati</taxon>
        <taxon>Bacillota</taxon>
        <taxon>Bacilli</taxon>
        <taxon>Bacillales</taxon>
        <taxon>Alicyclobacillaceae</taxon>
        <taxon>Alicyclobacillus</taxon>
    </lineage>
</organism>
<dbReference type="Pfam" id="PF13408">
    <property type="entry name" value="Zn_ribbon_recom"/>
    <property type="match status" value="1"/>
</dbReference>
<evidence type="ECO:0000259" key="6">
    <source>
        <dbReference type="PROSITE" id="PS51736"/>
    </source>
</evidence>
<dbReference type="Pfam" id="PF00239">
    <property type="entry name" value="Resolvase"/>
    <property type="match status" value="1"/>
</dbReference>
<keyword evidence="10" id="KW-1185">Reference proteome</keyword>
<dbReference type="EMBL" id="SORF01000006">
    <property type="protein sequence ID" value="TDY46655.1"/>
    <property type="molecule type" value="Genomic_DNA"/>
</dbReference>
<protein>
    <submittedName>
        <fullName evidence="9">Site-specific DNA recombinase</fullName>
    </submittedName>
</protein>
<dbReference type="PROSITE" id="PS51737">
    <property type="entry name" value="RECOMBINASE_DNA_BIND"/>
    <property type="match status" value="1"/>
</dbReference>
<dbReference type="Proteomes" id="UP000294581">
    <property type="component" value="Unassembled WGS sequence"/>
</dbReference>
<dbReference type="RefSeq" id="WP_134159520.1">
    <property type="nucleotide sequence ID" value="NZ_SORF01000006.1"/>
</dbReference>
<comment type="caution">
    <text evidence="9">The sequence shown here is derived from an EMBL/GenBank/DDBJ whole genome shotgun (WGS) entry which is preliminary data.</text>
</comment>
<dbReference type="InterPro" id="IPR011109">
    <property type="entry name" value="DNA_bind_recombinase_dom"/>
</dbReference>
<accession>A0A4V3HEH0</accession>
<dbReference type="GO" id="GO:0015074">
    <property type="term" value="P:DNA integration"/>
    <property type="evidence" value="ECO:0007669"/>
    <property type="project" value="UniProtKB-KW"/>
</dbReference>
<dbReference type="SUPFAM" id="SSF53041">
    <property type="entry name" value="Resolvase-like"/>
    <property type="match status" value="1"/>
</dbReference>
<dbReference type="PANTHER" id="PTHR30461">
    <property type="entry name" value="DNA-INVERTASE FROM LAMBDOID PROPHAGE"/>
    <property type="match status" value="1"/>
</dbReference>
<evidence type="ECO:0000256" key="2">
    <source>
        <dbReference type="ARBA" id="ARBA00023125"/>
    </source>
</evidence>
<evidence type="ECO:0000256" key="1">
    <source>
        <dbReference type="ARBA" id="ARBA00022908"/>
    </source>
</evidence>
<keyword evidence="3" id="KW-0233">DNA recombination</keyword>
<dbReference type="SMART" id="SM00857">
    <property type="entry name" value="Resolvase"/>
    <property type="match status" value="1"/>
</dbReference>
<dbReference type="InterPro" id="IPR025827">
    <property type="entry name" value="Zn_ribbon_recom_dom"/>
</dbReference>
<dbReference type="Gene3D" id="3.90.1750.20">
    <property type="entry name" value="Putative Large Serine Recombinase, Chain B, Domain 2"/>
    <property type="match status" value="1"/>
</dbReference>
<dbReference type="InterPro" id="IPR006119">
    <property type="entry name" value="Resolv_N"/>
</dbReference>
<evidence type="ECO:0000256" key="4">
    <source>
        <dbReference type="PIRSR" id="PIRSR606118-50"/>
    </source>
</evidence>
<dbReference type="InterPro" id="IPR036162">
    <property type="entry name" value="Resolvase-like_N_sf"/>
</dbReference>
<evidence type="ECO:0000256" key="3">
    <source>
        <dbReference type="ARBA" id="ARBA00023172"/>
    </source>
</evidence>
<dbReference type="PROSITE" id="PS51736">
    <property type="entry name" value="RECOMBINASES_3"/>
    <property type="match status" value="1"/>
</dbReference>
<dbReference type="InterPro" id="IPR006118">
    <property type="entry name" value="Recombinase_CS"/>
</dbReference>
<dbReference type="Gene3D" id="3.40.50.1390">
    <property type="entry name" value="Resolvase, N-terminal catalytic domain"/>
    <property type="match status" value="1"/>
</dbReference>
<feature type="domain" description="Resolvase/invertase-type recombinase catalytic" evidence="6">
    <location>
        <begin position="5"/>
        <end position="152"/>
    </location>
</feature>
<evidence type="ECO:0000313" key="10">
    <source>
        <dbReference type="Proteomes" id="UP000294581"/>
    </source>
</evidence>
<dbReference type="CDD" id="cd00338">
    <property type="entry name" value="Ser_Recombinase"/>
    <property type="match status" value="1"/>
</dbReference>
<dbReference type="PROSITE" id="PS00397">
    <property type="entry name" value="RECOMBINASES_1"/>
    <property type="match status" value="1"/>
</dbReference>
<dbReference type="AlphaFoldDB" id="A0A4V3HEH0"/>
<dbReference type="PANTHER" id="PTHR30461:SF23">
    <property type="entry name" value="DNA RECOMBINASE-RELATED"/>
    <property type="match status" value="1"/>
</dbReference>
<gene>
    <name evidence="8" type="ORF">C7445_10681</name>
    <name evidence="9" type="ORF">C7445_10684</name>
</gene>
<dbReference type="InterPro" id="IPR050639">
    <property type="entry name" value="SSR_resolvase"/>
</dbReference>
<proteinExistence type="predicted"/>
<sequence>MTDKRLALYVRVSTEEQAQEGNSVVEQEEQLVLFARGNGYGEFTVYRDEGYSAKSLERPAMKSLRDDIRAGKIAGVVTTRIDRLTRRVADFAKLIEEMNEHGVFYRSTRQNFEIGTAMGRLVAQILSVIAEFEREMIAERVYENLLSMAKRGALAQKPPYGYNLVAGRLVPHPQEAPWVREAANLLLSGQGARQVAKYLNDRGVRSKTGRLWSEAAIRTLFQNPVLVGTVVWNRRKGTGSARVERNPEDWICIAGAHEALLTDAEFAQINRLFERRQSLPPRTRGSARLLSGIAKCGYCGANMHAGWQIYERKDGRQRRRIYRCGTYVQTGGCTANRVDAEELERGVTSQVLAAGTASLSLADFIASAQIDSKRHAADLRRRQRRLRQRIDRLIDGYAQGIVPEADFRRHMSQLQTEAAACDAQLAGLANAPCDPGLAVQRRFQRLCIDLDGDEDALRLAVLELVQEVRVFHRDRNAEPELEIVYRL</sequence>
<dbReference type="OrthoDB" id="9811097at2"/>
<dbReference type="Pfam" id="PF07508">
    <property type="entry name" value="Recombinase"/>
    <property type="match status" value="1"/>
</dbReference>
<keyword evidence="1" id="KW-0229">DNA integration</keyword>
<dbReference type="EMBL" id="SORF01000006">
    <property type="protein sequence ID" value="TDY46658.1"/>
    <property type="molecule type" value="Genomic_DNA"/>
</dbReference>
<evidence type="ECO:0000256" key="5">
    <source>
        <dbReference type="PROSITE-ProRule" id="PRU10137"/>
    </source>
</evidence>
<evidence type="ECO:0000313" key="8">
    <source>
        <dbReference type="EMBL" id="TDY46655.1"/>
    </source>
</evidence>
<dbReference type="InterPro" id="IPR038109">
    <property type="entry name" value="DNA_bind_recomb_sf"/>
</dbReference>